<dbReference type="OrthoDB" id="60650at2157"/>
<keyword evidence="2" id="KW-1185">Reference proteome</keyword>
<sequence>MPFSKDNNLFLNFSKALYSLTSEHREGNPEAIVEEWSFFPLSPCTGDVLDITGRTESSETITMAVSFSITSPVINDKYEYLFKKVGIPGGSNSFQVRAQKVHDLNFIVRMFVDFKRSFDAENGVAQFYEKNVPPGNYEIVINGNAIEGENEVKLDFLATQTIKADDEGKFHQKYDTCTLPKGDFSVKIGNREKVISLKDETKE</sequence>
<dbReference type="AlphaFoldDB" id="A0A7Z7FE13"/>
<dbReference type="EMBL" id="FNCA01000003">
    <property type="protein sequence ID" value="SDF71145.1"/>
    <property type="molecule type" value="Genomic_DNA"/>
</dbReference>
<protein>
    <submittedName>
        <fullName evidence="1">Uncharacterized protein</fullName>
    </submittedName>
</protein>
<dbReference type="RefSeq" id="WP_091709549.1">
    <property type="nucleotide sequence ID" value="NZ_FNCA01000003.1"/>
</dbReference>
<reference evidence="1 2" key="1">
    <citation type="submission" date="2016-10" db="EMBL/GenBank/DDBJ databases">
        <authorList>
            <person name="Varghese N."/>
            <person name="Submissions S."/>
        </authorList>
    </citation>
    <scope>NUCLEOTIDE SEQUENCE [LARGE SCALE GENOMIC DNA]</scope>
    <source>
        <strain evidence="1 2">PL 12/M</strain>
    </source>
</reference>
<evidence type="ECO:0000313" key="2">
    <source>
        <dbReference type="Proteomes" id="UP000199259"/>
    </source>
</evidence>
<comment type="caution">
    <text evidence="1">The sequence shown here is derived from an EMBL/GenBank/DDBJ whole genome shotgun (WGS) entry which is preliminary data.</text>
</comment>
<organism evidence="1 2">
    <name type="scientific">Methanolobus vulcani</name>
    <dbReference type="NCBI Taxonomy" id="38026"/>
    <lineage>
        <taxon>Archaea</taxon>
        <taxon>Methanobacteriati</taxon>
        <taxon>Methanobacteriota</taxon>
        <taxon>Stenosarchaea group</taxon>
        <taxon>Methanomicrobia</taxon>
        <taxon>Methanosarcinales</taxon>
        <taxon>Methanosarcinaceae</taxon>
        <taxon>Methanolobus</taxon>
    </lineage>
</organism>
<name>A0A7Z7FE13_9EURY</name>
<proteinExistence type="predicted"/>
<dbReference type="Proteomes" id="UP000199259">
    <property type="component" value="Unassembled WGS sequence"/>
</dbReference>
<accession>A0A7Z7FE13</accession>
<gene>
    <name evidence="1" type="ORF">SAMN04488589_1199</name>
</gene>
<evidence type="ECO:0000313" key="1">
    <source>
        <dbReference type="EMBL" id="SDF71145.1"/>
    </source>
</evidence>